<dbReference type="Proteomes" id="UP000247454">
    <property type="component" value="Unassembled WGS sequence"/>
</dbReference>
<protein>
    <submittedName>
        <fullName evidence="1">Uncharacterized protein</fullName>
    </submittedName>
</protein>
<name>A0A318T5M0_9HYPH</name>
<accession>A0A318T5M0</accession>
<reference evidence="1 2" key="1">
    <citation type="submission" date="2018-06" db="EMBL/GenBank/DDBJ databases">
        <title>Genomic Encyclopedia of Type Strains, Phase III (KMG-III): the genomes of soil and plant-associated and newly described type strains.</title>
        <authorList>
            <person name="Whitman W."/>
        </authorList>
    </citation>
    <scope>NUCLEOTIDE SEQUENCE [LARGE SCALE GENOMIC DNA]</scope>
    <source>
        <strain evidence="1 2">ORS 1419</strain>
    </source>
</reference>
<keyword evidence="2" id="KW-1185">Reference proteome</keyword>
<sequence>MAIIFPLSIAALADKLPIESVDWKLMEQQELSGLGSGEVLAADLGPRLWEAQAQLGQTYNDDAAELQALFETLDGAINPFYLYDPRKPFPRSDPTGAILGATKPKISSIGSNMKSMSLEALPDGYVLSVGDYLAFDYGTNPVRRALHRICEAATANSSGVTPVFEVRPHVRPGATVGTEVMLKKPSAKVILIPKSFSAPSAGALTSTISFQVRQTLSQ</sequence>
<evidence type="ECO:0000313" key="2">
    <source>
        <dbReference type="Proteomes" id="UP000247454"/>
    </source>
</evidence>
<dbReference type="OrthoDB" id="8265479at2"/>
<organism evidence="1 2">
    <name type="scientific">Phyllobacterium leguminum</name>
    <dbReference type="NCBI Taxonomy" id="314237"/>
    <lineage>
        <taxon>Bacteria</taxon>
        <taxon>Pseudomonadati</taxon>
        <taxon>Pseudomonadota</taxon>
        <taxon>Alphaproteobacteria</taxon>
        <taxon>Hyphomicrobiales</taxon>
        <taxon>Phyllobacteriaceae</taxon>
        <taxon>Phyllobacterium</taxon>
    </lineage>
</organism>
<evidence type="ECO:0000313" key="1">
    <source>
        <dbReference type="EMBL" id="PYE89574.1"/>
    </source>
</evidence>
<comment type="caution">
    <text evidence="1">The sequence shown here is derived from an EMBL/GenBank/DDBJ whole genome shotgun (WGS) entry which is preliminary data.</text>
</comment>
<proteinExistence type="predicted"/>
<dbReference type="RefSeq" id="WP_110748986.1">
    <property type="nucleotide sequence ID" value="NZ_QJTF01000003.1"/>
</dbReference>
<gene>
    <name evidence="1" type="ORF">C7477_10382</name>
</gene>
<dbReference type="AlphaFoldDB" id="A0A318T5M0"/>
<dbReference type="EMBL" id="QJTF01000003">
    <property type="protein sequence ID" value="PYE89574.1"/>
    <property type="molecule type" value="Genomic_DNA"/>
</dbReference>